<organism evidence="5 6">
    <name type="scientific">Thermococcus chitonophagus</name>
    <dbReference type="NCBI Taxonomy" id="54262"/>
    <lineage>
        <taxon>Archaea</taxon>
        <taxon>Methanobacteriati</taxon>
        <taxon>Methanobacteriota</taxon>
        <taxon>Thermococci</taxon>
        <taxon>Thermococcales</taxon>
        <taxon>Thermococcaceae</taxon>
        <taxon>Thermococcus</taxon>
    </lineage>
</organism>
<evidence type="ECO:0000313" key="6">
    <source>
        <dbReference type="Proteomes" id="UP000093069"/>
    </source>
</evidence>
<dbReference type="InterPro" id="IPR010038">
    <property type="entry name" value="MoaD_arc-typ"/>
</dbReference>
<dbReference type="PANTHER" id="PTHR33359">
    <property type="entry name" value="MOLYBDOPTERIN SYNTHASE SULFUR CARRIER SUBUNIT"/>
    <property type="match status" value="1"/>
</dbReference>
<dbReference type="Proteomes" id="UP000093069">
    <property type="component" value="Chromosome I"/>
</dbReference>
<dbReference type="STRING" id="54262.CHITON_0611"/>
<dbReference type="Proteomes" id="UP000250189">
    <property type="component" value="Chromosome"/>
</dbReference>
<evidence type="ECO:0000256" key="2">
    <source>
        <dbReference type="ARBA" id="ARBA00022741"/>
    </source>
</evidence>
<dbReference type="OrthoDB" id="98357at2157"/>
<sequence length="89" mass="9965">MKVKVKYLARFRTLAGIDEEVLELPEGATVKDLIEEIKKRHPKFREEVFGEGFDEDADANIAVNGRYVSWDEKLNDGDVVGIFPPVSGG</sequence>
<dbReference type="SUPFAM" id="SSF54285">
    <property type="entry name" value="MoaD/ThiS"/>
    <property type="match status" value="1"/>
</dbReference>
<dbReference type="InterPro" id="IPR003749">
    <property type="entry name" value="ThiS/MoaD-like"/>
</dbReference>
<evidence type="ECO:0000313" key="7">
    <source>
        <dbReference type="Proteomes" id="UP000250189"/>
    </source>
</evidence>
<reference evidence="5" key="2">
    <citation type="submission" date="2016-01" db="EMBL/GenBank/DDBJ databases">
        <authorList>
            <person name="Oliw E.H."/>
        </authorList>
    </citation>
    <scope>NUCLEOTIDE SEQUENCE</scope>
    <source>
        <strain evidence="5">1</strain>
    </source>
</reference>
<dbReference type="GO" id="GO:1990133">
    <property type="term" value="C:molybdopterin adenylyltransferase complex"/>
    <property type="evidence" value="ECO:0007669"/>
    <property type="project" value="TreeGrafter"/>
</dbReference>
<keyword evidence="7" id="KW-1185">Reference proteome</keyword>
<dbReference type="PANTHER" id="PTHR33359:SF1">
    <property type="entry name" value="MOLYBDOPTERIN SYNTHASE SULFUR CARRIER SUBUNIT"/>
    <property type="match status" value="1"/>
</dbReference>
<evidence type="ECO:0000256" key="3">
    <source>
        <dbReference type="ARBA" id="ARBA00023150"/>
    </source>
</evidence>
<dbReference type="InterPro" id="IPR012675">
    <property type="entry name" value="Beta-grasp_dom_sf"/>
</dbReference>
<dbReference type="CDD" id="cd00754">
    <property type="entry name" value="Ubl_MoaD"/>
    <property type="match status" value="1"/>
</dbReference>
<dbReference type="InterPro" id="IPR016155">
    <property type="entry name" value="Mopterin_synth/thiamin_S_b"/>
</dbReference>
<dbReference type="EMBL" id="LN999010">
    <property type="protein sequence ID" value="CUX77390.1"/>
    <property type="molecule type" value="Genomic_DNA"/>
</dbReference>
<name>A0A160VRJ4_9EURY</name>
<dbReference type="UniPathway" id="UPA00344"/>
<dbReference type="NCBIfam" id="TIGR01687">
    <property type="entry name" value="moaD_arch"/>
    <property type="match status" value="1"/>
</dbReference>
<comment type="pathway">
    <text evidence="1">Cofactor biosynthesis; molybdopterin biosynthesis.</text>
</comment>
<dbReference type="NCBIfam" id="NF041918">
    <property type="entry name" value="SAMP1"/>
    <property type="match status" value="1"/>
</dbReference>
<dbReference type="GO" id="GO:0000166">
    <property type="term" value="F:nucleotide binding"/>
    <property type="evidence" value="ECO:0007669"/>
    <property type="project" value="UniProtKB-KW"/>
</dbReference>
<proteinExistence type="predicted"/>
<dbReference type="KEGG" id="tch:CHITON_0611"/>
<dbReference type="AlphaFoldDB" id="A0A160VRJ4"/>
<reference evidence="4 7" key="3">
    <citation type="submission" date="2016-04" db="EMBL/GenBank/DDBJ databases">
        <title>Complete genome sequence of Thermococcus chitonophagus type strain GC74.</title>
        <authorList>
            <person name="Oger P.M."/>
        </authorList>
    </citation>
    <scope>NUCLEOTIDE SEQUENCE [LARGE SCALE GENOMIC DNA]</scope>
    <source>
        <strain evidence="4 7">GC74</strain>
    </source>
</reference>
<keyword evidence="3" id="KW-0501">Molybdenum cofactor biosynthesis</keyword>
<dbReference type="InterPro" id="IPR054834">
    <property type="entry name" value="SAMP1_3"/>
</dbReference>
<evidence type="ECO:0000313" key="4">
    <source>
        <dbReference type="EMBL" id="ASJ16684.1"/>
    </source>
</evidence>
<protein>
    <submittedName>
        <fullName evidence="5">Molybdenum cofactor biosynthesis protein MoaD</fullName>
    </submittedName>
    <submittedName>
        <fullName evidence="4">Molybdopterin synthase sulfur carrier subunit</fullName>
    </submittedName>
</protein>
<keyword evidence="2" id="KW-0547">Nucleotide-binding</keyword>
<accession>A0A160VRJ4</accession>
<dbReference type="GO" id="GO:0006777">
    <property type="term" value="P:Mo-molybdopterin cofactor biosynthetic process"/>
    <property type="evidence" value="ECO:0007669"/>
    <property type="project" value="UniProtKB-KW"/>
</dbReference>
<dbReference type="InterPro" id="IPR044672">
    <property type="entry name" value="MOCS2A"/>
</dbReference>
<evidence type="ECO:0000256" key="1">
    <source>
        <dbReference type="ARBA" id="ARBA00005046"/>
    </source>
</evidence>
<evidence type="ECO:0000313" key="5">
    <source>
        <dbReference type="EMBL" id="CUX77390.1"/>
    </source>
</evidence>
<dbReference type="Gene3D" id="3.10.20.30">
    <property type="match status" value="1"/>
</dbReference>
<dbReference type="EMBL" id="CP015193">
    <property type="protein sequence ID" value="ASJ16684.1"/>
    <property type="molecule type" value="Genomic_DNA"/>
</dbReference>
<reference evidence="6" key="1">
    <citation type="submission" date="2016-01" db="EMBL/GenBank/DDBJ databases">
        <authorList>
            <person name="Vorgias C.E."/>
        </authorList>
    </citation>
    <scope>NUCLEOTIDE SEQUENCE [LARGE SCALE GENOMIC DNA]</scope>
</reference>
<dbReference type="Pfam" id="PF02597">
    <property type="entry name" value="ThiS"/>
    <property type="match status" value="1"/>
</dbReference>
<dbReference type="RefSeq" id="WP_068576654.1">
    <property type="nucleotide sequence ID" value="NZ_CP015193.1"/>
</dbReference>
<dbReference type="GeneID" id="33322147"/>
<gene>
    <name evidence="4" type="ORF">A3L04_06170</name>
    <name evidence="5" type="ORF">CHITON_0611</name>
</gene>
<dbReference type="FunFam" id="3.10.20.30:FF:000010">
    <property type="entry name" value="Molybdopterin synthase sulfur carrier subunit"/>
    <property type="match status" value="1"/>
</dbReference>